<proteinExistence type="predicted"/>
<keyword evidence="6" id="KW-0472">Membrane</keyword>
<dbReference type="SMART" id="SM00112">
    <property type="entry name" value="CA"/>
    <property type="match status" value="6"/>
</dbReference>
<feature type="domain" description="Cadherin" evidence="9">
    <location>
        <begin position="591"/>
        <end position="714"/>
    </location>
</feature>
<dbReference type="PANTHER" id="PTHR24026:SF133">
    <property type="entry name" value="CADHERIN-RELATED FAMILY MEMBER 2"/>
    <property type="match status" value="1"/>
</dbReference>
<dbReference type="PANTHER" id="PTHR24026">
    <property type="entry name" value="FAT ATYPICAL CADHERIN-RELATED"/>
    <property type="match status" value="1"/>
</dbReference>
<evidence type="ECO:0000256" key="1">
    <source>
        <dbReference type="ARBA" id="ARBA00004370"/>
    </source>
</evidence>
<evidence type="ECO:0000256" key="8">
    <source>
        <dbReference type="SAM" id="SignalP"/>
    </source>
</evidence>
<accession>A0ABP0G7S6</accession>
<dbReference type="PROSITE" id="PS50268">
    <property type="entry name" value="CADHERIN_2"/>
    <property type="match status" value="7"/>
</dbReference>
<feature type="domain" description="Cadherin" evidence="9">
    <location>
        <begin position="375"/>
        <end position="489"/>
    </location>
</feature>
<dbReference type="Pfam" id="PF00028">
    <property type="entry name" value="Cadherin"/>
    <property type="match status" value="4"/>
</dbReference>
<dbReference type="InterPro" id="IPR002126">
    <property type="entry name" value="Cadherin-like_dom"/>
</dbReference>
<dbReference type="EMBL" id="CAWYQH010000106">
    <property type="protein sequence ID" value="CAK8687876.1"/>
    <property type="molecule type" value="Genomic_DNA"/>
</dbReference>
<evidence type="ECO:0000256" key="7">
    <source>
        <dbReference type="PROSITE-ProRule" id="PRU00043"/>
    </source>
</evidence>
<organism evidence="10 11">
    <name type="scientific">Clavelina lepadiformis</name>
    <name type="common">Light-bulb sea squirt</name>
    <name type="synonym">Ascidia lepadiformis</name>
    <dbReference type="NCBI Taxonomy" id="159417"/>
    <lineage>
        <taxon>Eukaryota</taxon>
        <taxon>Metazoa</taxon>
        <taxon>Chordata</taxon>
        <taxon>Tunicata</taxon>
        <taxon>Ascidiacea</taxon>
        <taxon>Aplousobranchia</taxon>
        <taxon>Clavelinidae</taxon>
        <taxon>Clavelina</taxon>
    </lineage>
</organism>
<dbReference type="InterPro" id="IPR020894">
    <property type="entry name" value="Cadherin_CS"/>
</dbReference>
<evidence type="ECO:0000259" key="9">
    <source>
        <dbReference type="PROSITE" id="PS50268"/>
    </source>
</evidence>
<evidence type="ECO:0000256" key="5">
    <source>
        <dbReference type="ARBA" id="ARBA00022989"/>
    </source>
</evidence>
<keyword evidence="5" id="KW-1133">Transmembrane helix</keyword>
<reference evidence="10 11" key="1">
    <citation type="submission" date="2024-02" db="EMBL/GenBank/DDBJ databases">
        <authorList>
            <person name="Daric V."/>
            <person name="Darras S."/>
        </authorList>
    </citation>
    <scope>NUCLEOTIDE SEQUENCE [LARGE SCALE GENOMIC DNA]</scope>
</reference>
<feature type="domain" description="Cadherin" evidence="9">
    <location>
        <begin position="490"/>
        <end position="590"/>
    </location>
</feature>
<dbReference type="CDD" id="cd11304">
    <property type="entry name" value="Cadherin_repeat"/>
    <property type="match status" value="6"/>
</dbReference>
<evidence type="ECO:0000256" key="3">
    <source>
        <dbReference type="ARBA" id="ARBA00022737"/>
    </source>
</evidence>
<dbReference type="Gene3D" id="2.60.40.60">
    <property type="entry name" value="Cadherins"/>
    <property type="match status" value="7"/>
</dbReference>
<dbReference type="PROSITE" id="PS00232">
    <property type="entry name" value="CADHERIN_1"/>
    <property type="match status" value="2"/>
</dbReference>
<keyword evidence="4 7" id="KW-0106">Calcium</keyword>
<keyword evidence="8" id="KW-0732">Signal</keyword>
<feature type="domain" description="Cadherin" evidence="9">
    <location>
        <begin position="43"/>
        <end position="132"/>
    </location>
</feature>
<gene>
    <name evidence="10" type="ORF">CVLEPA_LOCUS19928</name>
</gene>
<dbReference type="PRINTS" id="PR00205">
    <property type="entry name" value="CADHERIN"/>
</dbReference>
<evidence type="ECO:0000313" key="11">
    <source>
        <dbReference type="Proteomes" id="UP001642483"/>
    </source>
</evidence>
<feature type="domain" description="Cadherin" evidence="9">
    <location>
        <begin position="715"/>
        <end position="780"/>
    </location>
</feature>
<name>A0ABP0G7S6_CLALP</name>
<protein>
    <recommendedName>
        <fullName evidence="9">Cadherin domain-containing protein</fullName>
    </recommendedName>
</protein>
<dbReference type="InterPro" id="IPR015919">
    <property type="entry name" value="Cadherin-like_sf"/>
</dbReference>
<evidence type="ECO:0000256" key="4">
    <source>
        <dbReference type="ARBA" id="ARBA00022837"/>
    </source>
</evidence>
<sequence>MVLFSSIMKNLFLVLFLTSSSLRNVLSIPTLVAYPNGEPVCEDKDIDDLIFTLQATGAVPVTYSFSDTSGDFTSYVTLDATTGALTLKRKFDAEIKGYFGSITFYATDSSGTTPPQSGSVLIKDANDNKPFIENQPLTPETYENPWNNEILLNIEGSDADSGAAGAVVWLIEGSNRFSINNTQSPNTFIVQNDMLDYEESPVVTFALNLSDAGKGDCGPNVTFSTQTTVVVTVLDGPDEAPFFTGSPYDVSVEENAPRGQSVTNVTAQDRDYGLNWKMDYSIIDDVENMFKIDKESGEITVAGDLDRESSTQGIIRFKVKAEEVVPTEWQSKYGYLDIFPLTDEAEVTVTIKDINDNSPTFYELADSTDTASKVKKTNFETSIYENTANLVSVPGLPIYIQDADEGSNAELSISISGDFADIFEVEPATARGEVIPTIRVQNSSALDYEAVKSYTIFLTATENATPEKNSATATVTINLEDINDMTPVFEENTMNASVAENSDTGTFVTTVTAVDEDTGVYGEVAYSIISSGNDFKIDPSSGNITVNGDLNRKKAISYFITIEARDGGGRFATASLQVDITDVNDNSPSFQRSSYSETVRENEASFSNPASIYATDDDEQDTKNSEIQFSIIDGDYKDNFTIVTIPATNPTEGEIKLKSPFDFESLDPSLLTCSLGSADIKLTVMAKDQGTPSLNSTIDVTITIENVNDNAPAFNQSSYTASVKEGSTPGTEVVKVFATDGDACNNDITYSISSDLPVEFLSAFSIETINSGSFGLLTVSFIFVSFND</sequence>
<keyword evidence="11" id="KW-1185">Reference proteome</keyword>
<feature type="chain" id="PRO_5045980828" description="Cadherin domain-containing protein" evidence="8">
    <location>
        <begin position="28"/>
        <end position="788"/>
    </location>
</feature>
<evidence type="ECO:0000256" key="6">
    <source>
        <dbReference type="ARBA" id="ARBA00023136"/>
    </source>
</evidence>
<comment type="caution">
    <text evidence="10">The sequence shown here is derived from an EMBL/GenBank/DDBJ whole genome shotgun (WGS) entry which is preliminary data.</text>
</comment>
<feature type="domain" description="Cadherin" evidence="9">
    <location>
        <begin position="244"/>
        <end position="361"/>
    </location>
</feature>
<dbReference type="Proteomes" id="UP001642483">
    <property type="component" value="Unassembled WGS sequence"/>
</dbReference>
<feature type="signal peptide" evidence="8">
    <location>
        <begin position="1"/>
        <end position="27"/>
    </location>
</feature>
<keyword evidence="3" id="KW-0677">Repeat</keyword>
<keyword evidence="2" id="KW-0812">Transmembrane</keyword>
<evidence type="ECO:0000256" key="2">
    <source>
        <dbReference type="ARBA" id="ARBA00022692"/>
    </source>
</evidence>
<evidence type="ECO:0000313" key="10">
    <source>
        <dbReference type="EMBL" id="CAK8687876.1"/>
    </source>
</evidence>
<dbReference type="SUPFAM" id="SSF49313">
    <property type="entry name" value="Cadherin-like"/>
    <property type="match status" value="7"/>
</dbReference>
<feature type="domain" description="Cadherin" evidence="9">
    <location>
        <begin position="133"/>
        <end position="243"/>
    </location>
</feature>
<comment type="subcellular location">
    <subcellularLocation>
        <location evidence="1">Membrane</location>
    </subcellularLocation>
</comment>